<dbReference type="EMBL" id="FXTT01000001">
    <property type="protein sequence ID" value="SMP02535.1"/>
    <property type="molecule type" value="Genomic_DNA"/>
</dbReference>
<reference evidence="4 5" key="1">
    <citation type="submission" date="2017-05" db="EMBL/GenBank/DDBJ databases">
        <authorList>
            <person name="Varghese N."/>
            <person name="Submissions S."/>
        </authorList>
    </citation>
    <scope>NUCLEOTIDE SEQUENCE [LARGE SCALE GENOMIC DNA]</scope>
    <source>
        <strain evidence="4 5">DSM 15949</strain>
    </source>
</reference>
<evidence type="ECO:0000313" key="4">
    <source>
        <dbReference type="EMBL" id="SMP02535.1"/>
    </source>
</evidence>
<dbReference type="Pfam" id="PF00294">
    <property type="entry name" value="PfkB"/>
    <property type="match status" value="1"/>
</dbReference>
<keyword evidence="1" id="KW-0808">Transferase</keyword>
<keyword evidence="2 4" id="KW-0418">Kinase</keyword>
<evidence type="ECO:0000259" key="3">
    <source>
        <dbReference type="Pfam" id="PF00294"/>
    </source>
</evidence>
<dbReference type="RefSeq" id="WP_208997074.1">
    <property type="nucleotide sequence ID" value="NZ_BAAAEA010000001.1"/>
</dbReference>
<keyword evidence="5" id="KW-1185">Reference proteome</keyword>
<evidence type="ECO:0000256" key="1">
    <source>
        <dbReference type="ARBA" id="ARBA00022679"/>
    </source>
</evidence>
<organism evidence="4 5">
    <name type="scientific">Roseibium denhamense</name>
    <dbReference type="NCBI Taxonomy" id="76305"/>
    <lineage>
        <taxon>Bacteria</taxon>
        <taxon>Pseudomonadati</taxon>
        <taxon>Pseudomonadota</taxon>
        <taxon>Alphaproteobacteria</taxon>
        <taxon>Hyphomicrobiales</taxon>
        <taxon>Stappiaceae</taxon>
        <taxon>Roseibium</taxon>
    </lineage>
</organism>
<dbReference type="CDD" id="cd01941">
    <property type="entry name" value="YeiC_kinase_like"/>
    <property type="match status" value="1"/>
</dbReference>
<dbReference type="InterPro" id="IPR011611">
    <property type="entry name" value="PfkB_dom"/>
</dbReference>
<proteinExistence type="predicted"/>
<dbReference type="GO" id="GO:0016301">
    <property type="term" value="F:kinase activity"/>
    <property type="evidence" value="ECO:0007669"/>
    <property type="project" value="UniProtKB-KW"/>
</dbReference>
<protein>
    <submittedName>
        <fullName evidence="4">Pseudouridine kinase</fullName>
    </submittedName>
</protein>
<dbReference type="SUPFAM" id="SSF53613">
    <property type="entry name" value="Ribokinase-like"/>
    <property type="match status" value="1"/>
</dbReference>
<sequence>MSQPVPVYCFGAIHFDTLAHACVPIQRETSTPARLMSKPGGVATNIARSLTRLDVPAILCGALGDDPAGTGLLNTLTAEGISVTGIRRNGFPTGQYLAFHDPDGSLAAACVDDRVLGEAPADIFDRFLQDALPAADENAIWFVDTNLPEQVLLAICRQLEGRKIMANAVSDAKATRLQHVLPSLSLLTLNRSEAIALTGLAADTHSRQLMERLLAAGAARVAMTCGQDGLYTAQDGNVLHHPALPAEVVDVTGAGDALTAGILAGLAHGHEFSDAVSFGLKAAQITLSTEGALSEKLSWAALQTN</sequence>
<name>A0ABY1N8E9_9HYPH</name>
<evidence type="ECO:0000256" key="2">
    <source>
        <dbReference type="ARBA" id="ARBA00022777"/>
    </source>
</evidence>
<comment type="caution">
    <text evidence="4">The sequence shown here is derived from an EMBL/GenBank/DDBJ whole genome shotgun (WGS) entry which is preliminary data.</text>
</comment>
<dbReference type="PROSITE" id="PS00584">
    <property type="entry name" value="PFKB_KINASES_2"/>
    <property type="match status" value="1"/>
</dbReference>
<dbReference type="InterPro" id="IPR029056">
    <property type="entry name" value="Ribokinase-like"/>
</dbReference>
<dbReference type="Proteomes" id="UP001157914">
    <property type="component" value="Unassembled WGS sequence"/>
</dbReference>
<dbReference type="PANTHER" id="PTHR10584:SF166">
    <property type="entry name" value="RIBOKINASE"/>
    <property type="match status" value="1"/>
</dbReference>
<dbReference type="Gene3D" id="3.40.1190.20">
    <property type="match status" value="1"/>
</dbReference>
<dbReference type="PANTHER" id="PTHR10584">
    <property type="entry name" value="SUGAR KINASE"/>
    <property type="match status" value="1"/>
</dbReference>
<dbReference type="InterPro" id="IPR002173">
    <property type="entry name" value="Carboh/pur_kinase_PfkB_CS"/>
</dbReference>
<gene>
    <name evidence="4" type="ORF">SAMN06265374_0458</name>
</gene>
<feature type="domain" description="Carbohydrate kinase PfkB" evidence="3">
    <location>
        <begin position="22"/>
        <end position="293"/>
    </location>
</feature>
<accession>A0ABY1N8E9</accession>
<evidence type="ECO:0000313" key="5">
    <source>
        <dbReference type="Proteomes" id="UP001157914"/>
    </source>
</evidence>